<dbReference type="SMART" id="SM00257">
    <property type="entry name" value="LysM"/>
    <property type="match status" value="3"/>
</dbReference>
<accession>A0ABW0NN74</accession>
<name>A0ABW0NN74_9MICO</name>
<dbReference type="Gene3D" id="3.10.350.10">
    <property type="entry name" value="LysM domain"/>
    <property type="match status" value="3"/>
</dbReference>
<comment type="caution">
    <text evidence="2">The sequence shown here is derived from an EMBL/GenBank/DDBJ whole genome shotgun (WGS) entry which is preliminary data.</text>
</comment>
<reference evidence="3" key="1">
    <citation type="journal article" date="2019" name="Int. J. Syst. Evol. Microbiol.">
        <title>The Global Catalogue of Microorganisms (GCM) 10K type strain sequencing project: providing services to taxonomists for standard genome sequencing and annotation.</title>
        <authorList>
            <consortium name="The Broad Institute Genomics Platform"/>
            <consortium name="The Broad Institute Genome Sequencing Center for Infectious Disease"/>
            <person name="Wu L."/>
            <person name="Ma J."/>
        </authorList>
    </citation>
    <scope>NUCLEOTIDE SEQUENCE [LARGE SCALE GENOMIC DNA]</scope>
    <source>
        <strain evidence="3">CGMCC 4.6997</strain>
    </source>
</reference>
<gene>
    <name evidence="2" type="ORF">ACFPJ4_04455</name>
</gene>
<dbReference type="PROSITE" id="PS51782">
    <property type="entry name" value="LYSM"/>
    <property type="match status" value="3"/>
</dbReference>
<dbReference type="SUPFAM" id="SSF54106">
    <property type="entry name" value="LysM domain"/>
    <property type="match status" value="3"/>
</dbReference>
<feature type="domain" description="LysM" evidence="1">
    <location>
        <begin position="172"/>
        <end position="216"/>
    </location>
</feature>
<dbReference type="InterPro" id="IPR018392">
    <property type="entry name" value="LysM"/>
</dbReference>
<proteinExistence type="predicted"/>
<dbReference type="Proteomes" id="UP001596039">
    <property type="component" value="Unassembled WGS sequence"/>
</dbReference>
<evidence type="ECO:0000259" key="1">
    <source>
        <dbReference type="PROSITE" id="PS51782"/>
    </source>
</evidence>
<dbReference type="InterPro" id="IPR036779">
    <property type="entry name" value="LysM_dom_sf"/>
</dbReference>
<feature type="domain" description="LysM" evidence="1">
    <location>
        <begin position="248"/>
        <end position="292"/>
    </location>
</feature>
<dbReference type="PANTHER" id="PTHR33734:SF22">
    <property type="entry name" value="MEMBRANE-BOUND LYTIC MUREIN TRANSGLYCOSYLASE D"/>
    <property type="match status" value="1"/>
</dbReference>
<dbReference type="RefSeq" id="WP_386739078.1">
    <property type="nucleotide sequence ID" value="NZ_JBHSMG010000001.1"/>
</dbReference>
<dbReference type="Pfam" id="PF01476">
    <property type="entry name" value="LysM"/>
    <property type="match status" value="3"/>
</dbReference>
<dbReference type="CDD" id="cd00118">
    <property type="entry name" value="LysM"/>
    <property type="match status" value="3"/>
</dbReference>
<dbReference type="EMBL" id="JBHSMG010000001">
    <property type="protein sequence ID" value="MFC5501490.1"/>
    <property type="molecule type" value="Genomic_DNA"/>
</dbReference>
<feature type="domain" description="LysM" evidence="1">
    <location>
        <begin position="105"/>
        <end position="149"/>
    </location>
</feature>
<protein>
    <submittedName>
        <fullName evidence="2">LysM peptidoglycan-binding domain-containing protein</fullName>
    </submittedName>
</protein>
<organism evidence="2 3">
    <name type="scientific">Lysinimonas soli</name>
    <dbReference type="NCBI Taxonomy" id="1074233"/>
    <lineage>
        <taxon>Bacteria</taxon>
        <taxon>Bacillati</taxon>
        <taxon>Actinomycetota</taxon>
        <taxon>Actinomycetes</taxon>
        <taxon>Micrococcales</taxon>
        <taxon>Microbacteriaceae</taxon>
        <taxon>Lysinimonas</taxon>
    </lineage>
</organism>
<evidence type="ECO:0000313" key="2">
    <source>
        <dbReference type="EMBL" id="MFC5501490.1"/>
    </source>
</evidence>
<evidence type="ECO:0000313" key="3">
    <source>
        <dbReference type="Proteomes" id="UP001596039"/>
    </source>
</evidence>
<sequence length="441" mass="44843">MTDTPTTDSGAFARSVFARLTPSSSNHRVTDGASGGLRSSRLGKGVMATMPIVLAGAMTVSMNLTGPLDSASAAPKRPAKAKSELGKTLREILTASKSSAAAAPTTYRVAPGDTVSSIAGRFGLSTASVLALNGLSWKSLIFPGQVLKLSTSTAAAPTAPAAPAASVTTAGGRYTIQKGDTISGIAARFGVSTQSVLTANGLGWSSIIHAGQTIAIPSGSTLAIQTVANVTPVAPSTAPSTPAAPAGTSYTIRSGDTISSIAQRFGVTVSSILAANGLGSSSIIYSGRTLVIPGGGSAAQPASTGTPLTEEMAANARIIIQVGQRLGVPDRGIVVALAAAMQESGLRNLNYGDRDSLGLFQQRPSTGWGARAQLLDPVHAAELFYGGPSNPNAGRTRGLLDIAGWQSMTITQAAQKVQISAYPEAYAKWESSAWAWLANYR</sequence>
<dbReference type="PANTHER" id="PTHR33734">
    <property type="entry name" value="LYSM DOMAIN-CONTAINING GPI-ANCHORED PROTEIN 2"/>
    <property type="match status" value="1"/>
</dbReference>
<keyword evidence="3" id="KW-1185">Reference proteome</keyword>